<dbReference type="OrthoDB" id="3268246at2759"/>
<reference evidence="2 3" key="1">
    <citation type="journal article" date="2016" name="Mol. Biol. Evol.">
        <title>Comparative Genomics of Early-Diverging Mushroom-Forming Fungi Provides Insights into the Origins of Lignocellulose Decay Capabilities.</title>
        <authorList>
            <person name="Nagy L.G."/>
            <person name="Riley R."/>
            <person name="Tritt A."/>
            <person name="Adam C."/>
            <person name="Daum C."/>
            <person name="Floudas D."/>
            <person name="Sun H."/>
            <person name="Yadav J.S."/>
            <person name="Pangilinan J."/>
            <person name="Larsson K.H."/>
            <person name="Matsuura K."/>
            <person name="Barry K."/>
            <person name="Labutti K."/>
            <person name="Kuo R."/>
            <person name="Ohm R.A."/>
            <person name="Bhattacharya S.S."/>
            <person name="Shirouzu T."/>
            <person name="Yoshinaga Y."/>
            <person name="Martin F.M."/>
            <person name="Grigoriev I.V."/>
            <person name="Hibbett D.S."/>
        </authorList>
    </citation>
    <scope>NUCLEOTIDE SEQUENCE [LARGE SCALE GENOMIC DNA]</scope>
    <source>
        <strain evidence="2 3">CBS 109695</strain>
    </source>
</reference>
<protein>
    <submittedName>
        <fullName evidence="2">Uncharacterized protein</fullName>
    </submittedName>
</protein>
<gene>
    <name evidence="2" type="ORF">FIBSPDRAFT_889229</name>
</gene>
<name>A0A166MHE3_9AGAM</name>
<accession>A0A166MHE3</accession>
<sequence>MTRSKEVQGDESATYYLEWPSIWTAFYKLKPRATPFSYRNDFFSRILLKLKQRAYIGHDGRNLQHGCTPSKHLRRSPQPPRQIDVTTGSIPRMHFAGLCIQHLPVGVRDAGYTSRRLRKALVPAMLCQGRTECPTSSMRVKSSVSLRPHCDVMQTSDLCSCWQLTTALSPTHATANTSVLEAAHSTFTPWRVHIRSDALLSEDNYVLTRVTDYFLQLFRHIFGLLLTPSSSPPAPALVT</sequence>
<feature type="region of interest" description="Disordered" evidence="1">
    <location>
        <begin position="62"/>
        <end position="82"/>
    </location>
</feature>
<dbReference type="AlphaFoldDB" id="A0A166MHE3"/>
<evidence type="ECO:0000313" key="3">
    <source>
        <dbReference type="Proteomes" id="UP000076532"/>
    </source>
</evidence>
<dbReference type="EMBL" id="KV417529">
    <property type="protein sequence ID" value="KZP24003.1"/>
    <property type="molecule type" value="Genomic_DNA"/>
</dbReference>
<dbReference type="Proteomes" id="UP000076532">
    <property type="component" value="Unassembled WGS sequence"/>
</dbReference>
<dbReference type="STRING" id="436010.A0A166MHE3"/>
<evidence type="ECO:0000313" key="2">
    <source>
        <dbReference type="EMBL" id="KZP24003.1"/>
    </source>
</evidence>
<keyword evidence="3" id="KW-1185">Reference proteome</keyword>
<organism evidence="2 3">
    <name type="scientific">Athelia psychrophila</name>
    <dbReference type="NCBI Taxonomy" id="1759441"/>
    <lineage>
        <taxon>Eukaryota</taxon>
        <taxon>Fungi</taxon>
        <taxon>Dikarya</taxon>
        <taxon>Basidiomycota</taxon>
        <taxon>Agaricomycotina</taxon>
        <taxon>Agaricomycetes</taxon>
        <taxon>Agaricomycetidae</taxon>
        <taxon>Atheliales</taxon>
        <taxon>Atheliaceae</taxon>
        <taxon>Athelia</taxon>
    </lineage>
</organism>
<proteinExistence type="predicted"/>
<evidence type="ECO:0000256" key="1">
    <source>
        <dbReference type="SAM" id="MobiDB-lite"/>
    </source>
</evidence>